<dbReference type="Proteomes" id="UP000664859">
    <property type="component" value="Unassembled WGS sequence"/>
</dbReference>
<dbReference type="InterPro" id="IPR013126">
    <property type="entry name" value="Hsp_70_fam"/>
</dbReference>
<dbReference type="PROSITE" id="PS00297">
    <property type="entry name" value="HSP70_1"/>
    <property type="match status" value="1"/>
</dbReference>
<dbReference type="FunFam" id="3.30.30.30:FF:000001">
    <property type="entry name" value="heat shock 70 kDa protein-like"/>
    <property type="match status" value="1"/>
</dbReference>
<dbReference type="EMBL" id="JAFCMP010000039">
    <property type="protein sequence ID" value="KAG5190073.1"/>
    <property type="molecule type" value="Genomic_DNA"/>
</dbReference>
<dbReference type="InterPro" id="IPR029047">
    <property type="entry name" value="HSP70_peptide-bd_sf"/>
</dbReference>
<comment type="similarity">
    <text evidence="1 4">Belongs to the heat shock protein 70 family.</text>
</comment>
<dbReference type="SUPFAM" id="SSF100920">
    <property type="entry name" value="Heat shock protein 70kD (HSP70), peptide-binding domain"/>
    <property type="match status" value="1"/>
</dbReference>
<keyword evidence="2 4" id="KW-0547">Nucleotide-binding</keyword>
<gene>
    <name evidence="5" type="ORF">JKP88DRAFT_271493</name>
</gene>
<dbReference type="Gene3D" id="3.30.420.40">
    <property type="match status" value="2"/>
</dbReference>
<dbReference type="CDD" id="cd24028">
    <property type="entry name" value="ASKHA_NBD_HSP70_HSPA1-like"/>
    <property type="match status" value="1"/>
</dbReference>
<dbReference type="Gene3D" id="3.90.640.10">
    <property type="entry name" value="Actin, Chain A, domain 4"/>
    <property type="match status" value="1"/>
</dbReference>
<dbReference type="InterPro" id="IPR018181">
    <property type="entry name" value="Heat_shock_70_CS"/>
</dbReference>
<evidence type="ECO:0000256" key="4">
    <source>
        <dbReference type="RuleBase" id="RU003322"/>
    </source>
</evidence>
<name>A0A836CLV9_9STRA</name>
<dbReference type="PROSITE" id="PS01036">
    <property type="entry name" value="HSP70_3"/>
    <property type="match status" value="1"/>
</dbReference>
<organism evidence="5 6">
    <name type="scientific">Tribonema minus</name>
    <dbReference type="NCBI Taxonomy" id="303371"/>
    <lineage>
        <taxon>Eukaryota</taxon>
        <taxon>Sar</taxon>
        <taxon>Stramenopiles</taxon>
        <taxon>Ochrophyta</taxon>
        <taxon>PX clade</taxon>
        <taxon>Xanthophyceae</taxon>
        <taxon>Tribonematales</taxon>
        <taxon>Tribonemataceae</taxon>
        <taxon>Tribonema</taxon>
    </lineage>
</organism>
<dbReference type="GO" id="GO:0005524">
    <property type="term" value="F:ATP binding"/>
    <property type="evidence" value="ECO:0007669"/>
    <property type="project" value="UniProtKB-KW"/>
</dbReference>
<dbReference type="AlphaFoldDB" id="A0A836CLV9"/>
<dbReference type="InterPro" id="IPR043129">
    <property type="entry name" value="ATPase_NBD"/>
</dbReference>
<dbReference type="Gene3D" id="2.60.34.10">
    <property type="entry name" value="Substrate Binding Domain Of DNAk, Chain A, domain 1"/>
    <property type="match status" value="1"/>
</dbReference>
<proteinExistence type="inferred from homology"/>
<keyword evidence="3 4" id="KW-0067">ATP-binding</keyword>
<comment type="caution">
    <text evidence="5">The sequence shown here is derived from an EMBL/GenBank/DDBJ whole genome shotgun (WGS) entry which is preliminary data.</text>
</comment>
<dbReference type="FunFam" id="3.90.640.10:FF:000010">
    <property type="entry name" value="heat shock 70 kDa protein 14"/>
    <property type="match status" value="1"/>
</dbReference>
<dbReference type="FunFam" id="3.30.420.40:FF:000004">
    <property type="entry name" value="Molecular chaperone DnaK"/>
    <property type="match status" value="1"/>
</dbReference>
<evidence type="ECO:0000256" key="1">
    <source>
        <dbReference type="ARBA" id="ARBA00007381"/>
    </source>
</evidence>
<evidence type="ECO:0000256" key="2">
    <source>
        <dbReference type="ARBA" id="ARBA00022741"/>
    </source>
</evidence>
<dbReference type="SUPFAM" id="SSF53067">
    <property type="entry name" value="Actin-like ATPase domain"/>
    <property type="match status" value="2"/>
</dbReference>
<dbReference type="PANTHER" id="PTHR19375">
    <property type="entry name" value="HEAT SHOCK PROTEIN 70KDA"/>
    <property type="match status" value="1"/>
</dbReference>
<dbReference type="GO" id="GO:0140662">
    <property type="term" value="F:ATP-dependent protein folding chaperone"/>
    <property type="evidence" value="ECO:0007669"/>
    <property type="project" value="InterPro"/>
</dbReference>
<keyword evidence="6" id="KW-1185">Reference proteome</keyword>
<protein>
    <submittedName>
        <fullName evidence="5">Molecular chaperones HSP70/HSC70, HSP70 superfamily</fullName>
    </submittedName>
</protein>
<dbReference type="PROSITE" id="PS00329">
    <property type="entry name" value="HSP70_2"/>
    <property type="match status" value="1"/>
</dbReference>
<dbReference type="PRINTS" id="PR00301">
    <property type="entry name" value="HEATSHOCK70"/>
</dbReference>
<dbReference type="OrthoDB" id="2401965at2759"/>
<sequence>MASIVDQATAGVEGLSVNGSKQQREVVIGIDLGTTYSCVACWDAAAGRPVVLPAATGEKTVPSYVAYTPQARVVGQPAKSQAPSNPANTVYDVKRIIGRSWNDDVVQAERKNFPFKVIDGGNERPTIEVEWRGETHKFMPEEVSATILTELKRQAERALGRTVKAAVITVPAHFNDQQRQATKDAGRIAGLDVRRIINEPTAAALAYGLHNSSQGDSGARSNVVIFDLGGGTFDVSVLSMDGGVFEVKATGGDTHLGGEDFDNALVDWAVAQFEAGAAGGSKESAKRLRASTRAMRRLQTACETAKRALSTAPSVQLDVDSLIDDTDLSVTVTRERFEELNAPLFTRCMDTVRNVLADAKVSFDEVSDVVLVGGSTRVPALQDQLRALFGGRMELCRSINPDEAVAIGAAVQGQILCSGGSGGGVDLGAGFVTDIVLLDVTPLSLGIELEGREMSTLIKRNTAIPCRKSRVYSTVEDYQTSIDVVVYEGERRSVDGNHKLGDFQITGVERAKKGEPKVEVTFTLDANGILNVTARDQVTGAEAGAQIAARDGRLSEEEVQRMIDEAERFRAQDEEFSLKLRLTSSLEEAVYRGLSVARERKDIMAVSELDELRDWLDEQSQAASLAKLQEKAAMLKTKFNIDVHVRASTEDE</sequence>
<evidence type="ECO:0000313" key="6">
    <source>
        <dbReference type="Proteomes" id="UP000664859"/>
    </source>
</evidence>
<dbReference type="FunFam" id="2.60.34.10:FF:000023">
    <property type="entry name" value="70 kDa heat shock cognate protein"/>
    <property type="match status" value="1"/>
</dbReference>
<accession>A0A836CLV9</accession>
<evidence type="ECO:0000313" key="5">
    <source>
        <dbReference type="EMBL" id="KAG5190073.1"/>
    </source>
</evidence>
<dbReference type="Pfam" id="PF00012">
    <property type="entry name" value="HSP70"/>
    <property type="match status" value="1"/>
</dbReference>
<reference evidence="5" key="1">
    <citation type="submission" date="2021-02" db="EMBL/GenBank/DDBJ databases">
        <title>First Annotated Genome of the Yellow-green Alga Tribonema minus.</title>
        <authorList>
            <person name="Mahan K.M."/>
        </authorList>
    </citation>
    <scope>NUCLEOTIDE SEQUENCE</scope>
    <source>
        <strain evidence="5">UTEX B ZZ1240</strain>
    </source>
</reference>
<evidence type="ECO:0000256" key="3">
    <source>
        <dbReference type="ARBA" id="ARBA00022840"/>
    </source>
</evidence>
<dbReference type="Gene3D" id="3.30.30.30">
    <property type="match status" value="1"/>
</dbReference>